<dbReference type="FunFam" id="3.30.1130.10:FF:000003">
    <property type="entry name" value="7,8-dihydroneopterin aldolase"/>
    <property type="match status" value="1"/>
</dbReference>
<comment type="catalytic activity">
    <reaction evidence="1 6">
        <text>7,8-dihydroneopterin = 6-hydroxymethyl-7,8-dihydropterin + glycolaldehyde</text>
        <dbReference type="Rhea" id="RHEA:10540"/>
        <dbReference type="ChEBI" id="CHEBI:17001"/>
        <dbReference type="ChEBI" id="CHEBI:17071"/>
        <dbReference type="ChEBI" id="CHEBI:44841"/>
        <dbReference type="EC" id="4.1.2.25"/>
    </reaction>
</comment>
<proteinExistence type="inferred from homology"/>
<dbReference type="Gene3D" id="3.30.1130.10">
    <property type="match status" value="1"/>
</dbReference>
<dbReference type="InterPro" id="IPR006157">
    <property type="entry name" value="FolB_dom"/>
</dbReference>
<evidence type="ECO:0000256" key="1">
    <source>
        <dbReference type="ARBA" id="ARBA00001353"/>
    </source>
</evidence>
<evidence type="ECO:0000259" key="7">
    <source>
        <dbReference type="SMART" id="SM00905"/>
    </source>
</evidence>
<dbReference type="EC" id="4.1.2.25" evidence="6"/>
<evidence type="ECO:0000256" key="5">
    <source>
        <dbReference type="ARBA" id="ARBA00023239"/>
    </source>
</evidence>
<dbReference type="GO" id="GO:0046654">
    <property type="term" value="P:tetrahydrofolate biosynthetic process"/>
    <property type="evidence" value="ECO:0007669"/>
    <property type="project" value="UniProtKB-UniRule"/>
</dbReference>
<comment type="similarity">
    <text evidence="3 6">Belongs to the DHNA family.</text>
</comment>
<dbReference type="OrthoDB" id="9803748at2"/>
<dbReference type="CDD" id="cd00534">
    <property type="entry name" value="DHNA_DHNTPE"/>
    <property type="match status" value="1"/>
</dbReference>
<evidence type="ECO:0000313" key="9">
    <source>
        <dbReference type="Proteomes" id="UP000257143"/>
    </source>
</evidence>
<comment type="caution">
    <text evidence="8">The sequence shown here is derived from an EMBL/GenBank/DDBJ whole genome shotgun (WGS) entry which is preliminary data.</text>
</comment>
<dbReference type="GO" id="GO:0046656">
    <property type="term" value="P:folic acid biosynthetic process"/>
    <property type="evidence" value="ECO:0007669"/>
    <property type="project" value="UniProtKB-UniRule"/>
</dbReference>
<feature type="domain" description="Dihydroneopterin aldolase/epimerase" evidence="7">
    <location>
        <begin position="14"/>
        <end position="127"/>
    </location>
</feature>
<comment type="function">
    <text evidence="6">Catalyzes the conversion of 7,8-dihydroneopterin to 6-hydroxymethyl-7,8-dihydropterin.</text>
</comment>
<evidence type="ECO:0000313" key="8">
    <source>
        <dbReference type="EMBL" id="RDW15325.1"/>
    </source>
</evidence>
<name>A0A3D8PJF4_9BACI</name>
<dbReference type="InterPro" id="IPR006156">
    <property type="entry name" value="Dihydroneopterin_aldolase"/>
</dbReference>
<dbReference type="NCBIfam" id="TIGR00525">
    <property type="entry name" value="folB"/>
    <property type="match status" value="1"/>
</dbReference>
<evidence type="ECO:0000256" key="6">
    <source>
        <dbReference type="RuleBase" id="RU362079"/>
    </source>
</evidence>
<evidence type="ECO:0000256" key="4">
    <source>
        <dbReference type="ARBA" id="ARBA00022909"/>
    </source>
</evidence>
<keyword evidence="9" id="KW-1185">Reference proteome</keyword>
<reference evidence="9" key="1">
    <citation type="submission" date="2017-11" db="EMBL/GenBank/DDBJ databases">
        <authorList>
            <person name="Zhu W."/>
        </authorList>
    </citation>
    <scope>NUCLEOTIDE SEQUENCE [LARGE SCALE GENOMIC DNA]</scope>
    <source>
        <strain evidence="9">CAU 1183</strain>
    </source>
</reference>
<evidence type="ECO:0000256" key="3">
    <source>
        <dbReference type="ARBA" id="ARBA00005708"/>
    </source>
</evidence>
<protein>
    <recommendedName>
        <fullName evidence="6">7,8-dihydroneopterin aldolase</fullName>
        <ecNumber evidence="6">4.1.2.25</ecNumber>
    </recommendedName>
</protein>
<organism evidence="8 9">
    <name type="scientific">Oceanobacillus arenosus</name>
    <dbReference type="NCBI Taxonomy" id="1229153"/>
    <lineage>
        <taxon>Bacteria</taxon>
        <taxon>Bacillati</taxon>
        <taxon>Bacillota</taxon>
        <taxon>Bacilli</taxon>
        <taxon>Bacillales</taxon>
        <taxon>Bacillaceae</taxon>
        <taxon>Oceanobacillus</taxon>
    </lineage>
</organism>
<gene>
    <name evidence="8" type="primary">folB</name>
    <name evidence="8" type="ORF">CWR48_20105</name>
</gene>
<dbReference type="InterPro" id="IPR043133">
    <property type="entry name" value="GTP-CH-I_C/QueF"/>
</dbReference>
<dbReference type="Pfam" id="PF02152">
    <property type="entry name" value="FolB"/>
    <property type="match status" value="1"/>
</dbReference>
<dbReference type="GO" id="GO:0005737">
    <property type="term" value="C:cytoplasm"/>
    <property type="evidence" value="ECO:0007669"/>
    <property type="project" value="TreeGrafter"/>
</dbReference>
<dbReference type="SMART" id="SM00905">
    <property type="entry name" value="FolB"/>
    <property type="match status" value="1"/>
</dbReference>
<dbReference type="SUPFAM" id="SSF55620">
    <property type="entry name" value="Tetrahydrobiopterin biosynthesis enzymes-like"/>
    <property type="match status" value="1"/>
</dbReference>
<sequence>MQCLEKVVHILDKILLNNMQFYGFHGLMPEENRLGQRFNVDVELLVDLKKAGQSDNMNDSIHYGEVYDQVKRIVEGSALNLIEAVAERIADQLLSSFTQLTACTVRVVKPNPPIVGHYESVAVEIYREKAI</sequence>
<keyword evidence="4 6" id="KW-0289">Folate biosynthesis</keyword>
<keyword evidence="5 6" id="KW-0456">Lyase</keyword>
<dbReference type="PANTHER" id="PTHR42844">
    <property type="entry name" value="DIHYDRONEOPTERIN ALDOLASE 1-RELATED"/>
    <property type="match status" value="1"/>
</dbReference>
<dbReference type="UniPathway" id="UPA00077">
    <property type="reaction ID" value="UER00154"/>
</dbReference>
<dbReference type="NCBIfam" id="TIGR00526">
    <property type="entry name" value="folB_dom"/>
    <property type="match status" value="1"/>
</dbReference>
<accession>A0A3D8PJF4</accession>
<dbReference type="AlphaFoldDB" id="A0A3D8PJF4"/>
<dbReference type="Proteomes" id="UP000257143">
    <property type="component" value="Unassembled WGS sequence"/>
</dbReference>
<dbReference type="GO" id="GO:0004150">
    <property type="term" value="F:dihydroneopterin aldolase activity"/>
    <property type="evidence" value="ECO:0007669"/>
    <property type="project" value="UniProtKB-UniRule"/>
</dbReference>
<dbReference type="EMBL" id="PIOC01000033">
    <property type="protein sequence ID" value="RDW15325.1"/>
    <property type="molecule type" value="Genomic_DNA"/>
</dbReference>
<comment type="pathway">
    <text evidence="2 6">Cofactor biosynthesis; tetrahydrofolate biosynthesis; 2-amino-4-hydroxy-6-hydroxymethyl-7,8-dihydropteridine diphosphate from 7,8-dihydroneopterin triphosphate: step 3/4.</text>
</comment>
<dbReference type="PANTHER" id="PTHR42844:SF1">
    <property type="entry name" value="DIHYDRONEOPTERIN ALDOLASE 1-RELATED"/>
    <property type="match status" value="1"/>
</dbReference>
<evidence type="ECO:0000256" key="2">
    <source>
        <dbReference type="ARBA" id="ARBA00005013"/>
    </source>
</evidence>